<feature type="chain" id="PRO_5017352477" description="Fibronectin type-III domain-containing protein" evidence="1">
    <location>
        <begin position="22"/>
        <end position="339"/>
    </location>
</feature>
<dbReference type="STRING" id="7994.ENSAMXP00000054690"/>
<evidence type="ECO:0000313" key="3">
    <source>
        <dbReference type="Proteomes" id="UP000018467"/>
    </source>
</evidence>
<dbReference type="Bgee" id="ENSAMXG00000036056">
    <property type="expression patterns" value="Expressed in zone of skin and 14 other cell types or tissues"/>
</dbReference>
<dbReference type="Proteomes" id="UP000018467">
    <property type="component" value="Unassembled WGS sequence"/>
</dbReference>
<dbReference type="AlphaFoldDB" id="A0A3B1KKX8"/>
<organism evidence="2 3">
    <name type="scientific">Astyanax mexicanus</name>
    <name type="common">Blind cave fish</name>
    <name type="synonym">Astyanax fasciatus mexicanus</name>
    <dbReference type="NCBI Taxonomy" id="7994"/>
    <lineage>
        <taxon>Eukaryota</taxon>
        <taxon>Metazoa</taxon>
        <taxon>Chordata</taxon>
        <taxon>Craniata</taxon>
        <taxon>Vertebrata</taxon>
        <taxon>Euteleostomi</taxon>
        <taxon>Actinopterygii</taxon>
        <taxon>Neopterygii</taxon>
        <taxon>Teleostei</taxon>
        <taxon>Ostariophysi</taxon>
        <taxon>Characiformes</taxon>
        <taxon>Characoidei</taxon>
        <taxon>Acestrorhamphidae</taxon>
        <taxon>Acestrorhamphinae</taxon>
        <taxon>Astyanax</taxon>
    </lineage>
</organism>
<dbReference type="GeneTree" id="ENSGT01030000235156"/>
<sequence length="339" mass="38908">MEAVGILLLVAAVVFSAEGAACPVSIPYCYRKSTLKEEDFTCELEDRESTHGVKYILFIESRSFANAPPERVKFESRELIVHVPLEYVLTGTQSDIWVERQKDNINCSSNKTTVILKHLVKYSSPDIQKKVRSAGNLMLSWPKTEDNKGAIHEIRWKTINASWQNDTFETEDNKTDPWDSYRLPLQIHSVYQVQIRRKTKQYHIWSEWSNTVEVPVEIKAPVVHWRQEKKNGRRKVTLKWDVPPPEASSSGVTYNLTLNFPCKTKNKTTKETSYSLTAADSELRVSIIAINDVSTSPFQEIIIPPVQHLKRKYCWKCVYAYVCVCVCLCVCATDSRVKL</sequence>
<dbReference type="InterPro" id="IPR013783">
    <property type="entry name" value="Ig-like_fold"/>
</dbReference>
<name>A0A3B1KKX8_ASTMX</name>
<dbReference type="Ensembl" id="ENSAMXT00000040680.1">
    <property type="protein sequence ID" value="ENSAMXP00000054690.1"/>
    <property type="gene ID" value="ENSAMXG00000036056.1"/>
</dbReference>
<proteinExistence type="predicted"/>
<evidence type="ECO:0000313" key="2">
    <source>
        <dbReference type="Ensembl" id="ENSAMXP00000054690.1"/>
    </source>
</evidence>
<accession>A0A3B1KKX8</accession>
<dbReference type="InParanoid" id="A0A3B1KKX8"/>
<evidence type="ECO:0000256" key="1">
    <source>
        <dbReference type="SAM" id="SignalP"/>
    </source>
</evidence>
<feature type="signal peptide" evidence="1">
    <location>
        <begin position="1"/>
        <end position="21"/>
    </location>
</feature>
<keyword evidence="3" id="KW-1185">Reference proteome</keyword>
<dbReference type="SUPFAM" id="SSF49265">
    <property type="entry name" value="Fibronectin type III"/>
    <property type="match status" value="1"/>
</dbReference>
<reference evidence="2" key="4">
    <citation type="submission" date="2025-09" db="UniProtKB">
        <authorList>
            <consortium name="Ensembl"/>
        </authorList>
    </citation>
    <scope>IDENTIFICATION</scope>
</reference>
<keyword evidence="1" id="KW-0732">Signal</keyword>
<reference evidence="3" key="1">
    <citation type="submission" date="2013-03" db="EMBL/GenBank/DDBJ databases">
        <authorList>
            <person name="Jeffery W."/>
            <person name="Warren W."/>
            <person name="Wilson R.K."/>
        </authorList>
    </citation>
    <scope>NUCLEOTIDE SEQUENCE</scope>
    <source>
        <strain evidence="3">female</strain>
    </source>
</reference>
<dbReference type="Gene3D" id="2.60.40.10">
    <property type="entry name" value="Immunoglobulins"/>
    <property type="match status" value="2"/>
</dbReference>
<evidence type="ECO:0008006" key="4">
    <source>
        <dbReference type="Google" id="ProtNLM"/>
    </source>
</evidence>
<reference evidence="3" key="2">
    <citation type="journal article" date="2014" name="Nat. Commun.">
        <title>The cavefish genome reveals candidate genes for eye loss.</title>
        <authorList>
            <person name="McGaugh S.E."/>
            <person name="Gross J.B."/>
            <person name="Aken B."/>
            <person name="Blin M."/>
            <person name="Borowsky R."/>
            <person name="Chalopin D."/>
            <person name="Hinaux H."/>
            <person name="Jeffery W.R."/>
            <person name="Keene A."/>
            <person name="Ma L."/>
            <person name="Minx P."/>
            <person name="Murphy D."/>
            <person name="O'Quin K.E."/>
            <person name="Retaux S."/>
            <person name="Rohner N."/>
            <person name="Searle S.M."/>
            <person name="Stahl B.A."/>
            <person name="Tabin C."/>
            <person name="Volff J.N."/>
            <person name="Yoshizawa M."/>
            <person name="Warren W.C."/>
        </authorList>
    </citation>
    <scope>NUCLEOTIDE SEQUENCE [LARGE SCALE GENOMIC DNA]</scope>
    <source>
        <strain evidence="3">female</strain>
    </source>
</reference>
<protein>
    <recommendedName>
        <fullName evidence="4">Fibronectin type-III domain-containing protein</fullName>
    </recommendedName>
</protein>
<reference evidence="2" key="3">
    <citation type="submission" date="2025-08" db="UniProtKB">
        <authorList>
            <consortium name="Ensembl"/>
        </authorList>
    </citation>
    <scope>IDENTIFICATION</scope>
</reference>
<dbReference type="InterPro" id="IPR036116">
    <property type="entry name" value="FN3_sf"/>
</dbReference>